<evidence type="ECO:0000256" key="1">
    <source>
        <dbReference type="SAM" id="MobiDB-lite"/>
    </source>
</evidence>
<sequence length="124" mass="13200">MVNTRSGKKSKFAPASKGKGKMSPPAKKQKSVDLQTPAKTKPSLSEKVTEPEVFPSQPIESQNPTDSGDSSHSPDSKSIVHSTDESVLRKGDDGKTSKSSLHNQESIEAPAATSLLELVLEQEA</sequence>
<feature type="compositionally biased region" description="Polar residues" evidence="1">
    <location>
        <begin position="97"/>
        <end position="106"/>
    </location>
</feature>
<feature type="compositionally biased region" description="Basic and acidic residues" evidence="1">
    <location>
        <begin position="82"/>
        <end position="96"/>
    </location>
</feature>
<dbReference type="Proteomes" id="UP000237105">
    <property type="component" value="Unassembled WGS sequence"/>
</dbReference>
<comment type="caution">
    <text evidence="2">The sequence shown here is derived from an EMBL/GenBank/DDBJ whole genome shotgun (WGS) entry which is preliminary data.</text>
</comment>
<name>A0A2P5CNU6_PARAD</name>
<reference evidence="3" key="1">
    <citation type="submission" date="2016-06" db="EMBL/GenBank/DDBJ databases">
        <title>Parallel loss of symbiosis genes in relatives of nitrogen-fixing non-legume Parasponia.</title>
        <authorList>
            <person name="Van Velzen R."/>
            <person name="Holmer R."/>
            <person name="Bu F."/>
            <person name="Rutten L."/>
            <person name="Van Zeijl A."/>
            <person name="Liu W."/>
            <person name="Santuari L."/>
            <person name="Cao Q."/>
            <person name="Sharma T."/>
            <person name="Shen D."/>
            <person name="Roswanjaya Y."/>
            <person name="Wardhani T."/>
            <person name="Kalhor M.S."/>
            <person name="Jansen J."/>
            <person name="Van den Hoogen J."/>
            <person name="Gungor B."/>
            <person name="Hartog M."/>
            <person name="Hontelez J."/>
            <person name="Verver J."/>
            <person name="Yang W.-C."/>
            <person name="Schijlen E."/>
            <person name="Repin R."/>
            <person name="Schilthuizen M."/>
            <person name="Schranz E."/>
            <person name="Heidstra R."/>
            <person name="Miyata K."/>
            <person name="Fedorova E."/>
            <person name="Kohlen W."/>
            <person name="Bisseling T."/>
            <person name="Smit S."/>
            <person name="Geurts R."/>
        </authorList>
    </citation>
    <scope>NUCLEOTIDE SEQUENCE [LARGE SCALE GENOMIC DNA]</scope>
    <source>
        <strain evidence="3">cv. WU1-14</strain>
    </source>
</reference>
<dbReference type="AlphaFoldDB" id="A0A2P5CNU6"/>
<feature type="region of interest" description="Disordered" evidence="1">
    <location>
        <begin position="1"/>
        <end position="111"/>
    </location>
</feature>
<protein>
    <submittedName>
        <fullName evidence="2">Uncharacterized protein</fullName>
    </submittedName>
</protein>
<feature type="compositionally biased region" description="Low complexity" evidence="1">
    <location>
        <begin position="66"/>
        <end position="81"/>
    </location>
</feature>
<gene>
    <name evidence="2" type="ORF">PanWU01x14_136160</name>
</gene>
<feature type="non-terminal residue" evidence="2">
    <location>
        <position position="124"/>
    </location>
</feature>
<accession>A0A2P5CNU6</accession>
<keyword evidence="3" id="KW-1185">Reference proteome</keyword>
<evidence type="ECO:0000313" key="3">
    <source>
        <dbReference type="Proteomes" id="UP000237105"/>
    </source>
</evidence>
<evidence type="ECO:0000313" key="2">
    <source>
        <dbReference type="EMBL" id="PON62704.1"/>
    </source>
</evidence>
<organism evidence="2 3">
    <name type="scientific">Parasponia andersonii</name>
    <name type="common">Sponia andersonii</name>
    <dbReference type="NCBI Taxonomy" id="3476"/>
    <lineage>
        <taxon>Eukaryota</taxon>
        <taxon>Viridiplantae</taxon>
        <taxon>Streptophyta</taxon>
        <taxon>Embryophyta</taxon>
        <taxon>Tracheophyta</taxon>
        <taxon>Spermatophyta</taxon>
        <taxon>Magnoliopsida</taxon>
        <taxon>eudicotyledons</taxon>
        <taxon>Gunneridae</taxon>
        <taxon>Pentapetalae</taxon>
        <taxon>rosids</taxon>
        <taxon>fabids</taxon>
        <taxon>Rosales</taxon>
        <taxon>Cannabaceae</taxon>
        <taxon>Parasponia</taxon>
    </lineage>
</organism>
<feature type="compositionally biased region" description="Basic residues" evidence="1">
    <location>
        <begin position="1"/>
        <end position="11"/>
    </location>
</feature>
<dbReference type="EMBL" id="JXTB01000110">
    <property type="protein sequence ID" value="PON62704.1"/>
    <property type="molecule type" value="Genomic_DNA"/>
</dbReference>
<proteinExistence type="predicted"/>